<evidence type="ECO:0000313" key="5">
    <source>
        <dbReference type="EMBL" id="KAG2916345.1"/>
    </source>
</evidence>
<organism evidence="3 7">
    <name type="scientific">Phytophthora cactorum</name>
    <dbReference type="NCBI Taxonomy" id="29920"/>
    <lineage>
        <taxon>Eukaryota</taxon>
        <taxon>Sar</taxon>
        <taxon>Stramenopiles</taxon>
        <taxon>Oomycota</taxon>
        <taxon>Peronosporomycetes</taxon>
        <taxon>Peronosporales</taxon>
        <taxon>Peronosporaceae</taxon>
        <taxon>Phytophthora</taxon>
    </lineage>
</organism>
<feature type="region of interest" description="Disordered" evidence="1">
    <location>
        <begin position="90"/>
        <end position="166"/>
    </location>
</feature>
<dbReference type="AlphaFoldDB" id="A0A8T0YDM5"/>
<feature type="compositionally biased region" description="Low complexity" evidence="1">
    <location>
        <begin position="121"/>
        <end position="131"/>
    </location>
</feature>
<evidence type="ECO:0000313" key="6">
    <source>
        <dbReference type="EMBL" id="KAG3213992.1"/>
    </source>
</evidence>
<evidence type="ECO:0000259" key="2">
    <source>
        <dbReference type="SMART" id="SM00717"/>
    </source>
</evidence>
<dbReference type="EMBL" id="RCMK01000681">
    <property type="protein sequence ID" value="KAG2916345.1"/>
    <property type="molecule type" value="Genomic_DNA"/>
</dbReference>
<dbReference type="EMBL" id="RCMI01000681">
    <property type="protein sequence ID" value="KAG2900875.1"/>
    <property type="molecule type" value="Genomic_DNA"/>
</dbReference>
<dbReference type="EMBL" id="RCMV01000680">
    <property type="protein sequence ID" value="KAG3213992.1"/>
    <property type="molecule type" value="Genomic_DNA"/>
</dbReference>
<dbReference type="EMBL" id="RCMG01000675">
    <property type="protein sequence ID" value="KAG2850554.1"/>
    <property type="molecule type" value="Genomic_DNA"/>
</dbReference>
<dbReference type="Proteomes" id="UP000774804">
    <property type="component" value="Unassembled WGS sequence"/>
</dbReference>
<dbReference type="Proteomes" id="UP000736787">
    <property type="component" value="Unassembled WGS sequence"/>
</dbReference>
<proteinExistence type="predicted"/>
<accession>A0A8T0YDM5</accession>
<evidence type="ECO:0000256" key="1">
    <source>
        <dbReference type="SAM" id="MobiDB-lite"/>
    </source>
</evidence>
<evidence type="ECO:0000313" key="3">
    <source>
        <dbReference type="EMBL" id="KAG2850554.1"/>
    </source>
</evidence>
<evidence type="ECO:0000313" key="4">
    <source>
        <dbReference type="EMBL" id="KAG2900875.1"/>
    </source>
</evidence>
<evidence type="ECO:0000313" key="7">
    <source>
        <dbReference type="Proteomes" id="UP000735874"/>
    </source>
</evidence>
<dbReference type="Proteomes" id="UP000735874">
    <property type="component" value="Unassembled WGS sequence"/>
</dbReference>
<feature type="domain" description="Myb-like" evidence="2">
    <location>
        <begin position="1"/>
        <end position="56"/>
    </location>
</feature>
<reference evidence="3" key="1">
    <citation type="submission" date="2018-10" db="EMBL/GenBank/DDBJ databases">
        <title>Effector identification in a new, highly contiguous assembly of the strawberry crown rot pathogen Phytophthora cactorum.</title>
        <authorList>
            <person name="Armitage A.D."/>
            <person name="Nellist C.F."/>
            <person name="Bates H."/>
            <person name="Vickerstaff R.J."/>
            <person name="Harrison R.J."/>
        </authorList>
    </citation>
    <scope>NUCLEOTIDE SEQUENCE</scope>
    <source>
        <strain evidence="3">15-7</strain>
        <strain evidence="4">4032</strain>
        <strain evidence="5">4040</strain>
        <strain evidence="6">P421</strain>
    </source>
</reference>
<feature type="compositionally biased region" description="Low complexity" evidence="1">
    <location>
        <begin position="103"/>
        <end position="113"/>
    </location>
</feature>
<comment type="caution">
    <text evidence="3">The sequence shown here is derived from an EMBL/GenBank/DDBJ whole genome shotgun (WGS) entry which is preliminary data.</text>
</comment>
<dbReference type="SMART" id="SM00717">
    <property type="entry name" value="SANT"/>
    <property type="match status" value="1"/>
</dbReference>
<protein>
    <recommendedName>
        <fullName evidence="2">Myb-like domain-containing protein</fullName>
    </recommendedName>
</protein>
<dbReference type="InterPro" id="IPR001005">
    <property type="entry name" value="SANT/Myb"/>
</dbReference>
<name>A0A8T0YDM5_9STRA</name>
<gene>
    <name evidence="3" type="ORF">PC113_g16680</name>
    <name evidence="4" type="ORF">PC115_g16045</name>
    <name evidence="5" type="ORF">PC117_g17731</name>
    <name evidence="6" type="ORF">PC129_g15090</name>
</gene>
<sequence>MRTTFTFDDDKQLVQLARTYIEAGSRIAWKDVARRMRLTGHTAAALRQRLQSLFQTWGRDISRCPANFFTVVRRPCGRPPAVTQQLRSLAANRPPRQSNQAGAAEPPSVARRAPAPPRPSPSGAVSAPAARQNPVAPLRPSPAPATRQGPAPPNPSPAGARSILSSSNAEQAVASMFADVSRAAIAHPGDSPHLNVGEVLPLGVTALLREIGDVDASDVFFDIGAGHVCFRHMNGLVATNTC</sequence>
<dbReference type="Proteomes" id="UP000760860">
    <property type="component" value="Unassembled WGS sequence"/>
</dbReference>
<dbReference type="VEuPathDB" id="FungiDB:PC110_g23306"/>